<dbReference type="InterPro" id="IPR011650">
    <property type="entry name" value="Peptidase_M20_dimer"/>
</dbReference>
<evidence type="ECO:0000259" key="3">
    <source>
        <dbReference type="Pfam" id="PF07687"/>
    </source>
</evidence>
<dbReference type="AlphaFoldDB" id="A0A9W6L533"/>
<dbReference type="PANTHER" id="PTHR43808">
    <property type="entry name" value="ACETYLORNITHINE DEACETYLASE"/>
    <property type="match status" value="1"/>
</dbReference>
<dbReference type="InterPro" id="IPR050072">
    <property type="entry name" value="Peptidase_M20A"/>
</dbReference>
<sequence>MEKSAAVEQALASIDEARVVSLVQDVCRIPSVLGDELAFAQYLVDVMKDSSFTDVRLQDVLPDRPNAIGELDFGTGPRVVLTGHMDTKPESIGWTDTTPYSGELIDGHVYGHGIMDMKAALVCQIVAAEAVRSSGVPVSGRLAFAGVSDHMGDQLGSIRYFDEYSADLCVLGELSDNEIYLGHRGRYYFDITAQGKSAHTCHKPLAVNANMLAAKAILELDASRLTPELEPWVRDLFGEETYMAPGRVYGGLPPGGPSMIPDECVIRLDCRPQPGVSVETVRAELDRCLDAVKAADPRFAARVELADVKSGYVADPHSLVVETMVDAVQQVRGTEPTLQAAGWLGDTASFGDTIPTVIFGPGGEPVYCPNERLSVADIVEATKVYTAFATLALLT</sequence>
<dbReference type="Gene3D" id="3.40.630.10">
    <property type="entry name" value="Zn peptidases"/>
    <property type="match status" value="1"/>
</dbReference>
<dbReference type="EMBL" id="BSFQ01000013">
    <property type="protein sequence ID" value="GLL12230.1"/>
    <property type="molecule type" value="Genomic_DNA"/>
</dbReference>
<dbReference type="GO" id="GO:0016787">
    <property type="term" value="F:hydrolase activity"/>
    <property type="evidence" value="ECO:0007669"/>
    <property type="project" value="UniProtKB-KW"/>
</dbReference>
<dbReference type="SUPFAM" id="SSF55031">
    <property type="entry name" value="Bacterial exopeptidase dimerisation domain"/>
    <property type="match status" value="1"/>
</dbReference>
<dbReference type="InterPro" id="IPR036264">
    <property type="entry name" value="Bact_exopeptidase_dim_dom"/>
</dbReference>
<evidence type="ECO:0000256" key="2">
    <source>
        <dbReference type="ARBA" id="ARBA00022801"/>
    </source>
</evidence>
<dbReference type="Proteomes" id="UP001143463">
    <property type="component" value="Unassembled WGS sequence"/>
</dbReference>
<comment type="caution">
    <text evidence="4">The sequence shown here is derived from an EMBL/GenBank/DDBJ whole genome shotgun (WGS) entry which is preliminary data.</text>
</comment>
<organism evidence="4 5">
    <name type="scientific">Pseudonocardia halophobica</name>
    <dbReference type="NCBI Taxonomy" id="29401"/>
    <lineage>
        <taxon>Bacteria</taxon>
        <taxon>Bacillati</taxon>
        <taxon>Actinomycetota</taxon>
        <taxon>Actinomycetes</taxon>
        <taxon>Pseudonocardiales</taxon>
        <taxon>Pseudonocardiaceae</taxon>
        <taxon>Pseudonocardia</taxon>
    </lineage>
</organism>
<dbReference type="RefSeq" id="WP_037045498.1">
    <property type="nucleotide sequence ID" value="NZ_BAAAUZ010000077.1"/>
</dbReference>
<reference evidence="4" key="2">
    <citation type="submission" date="2023-01" db="EMBL/GenBank/DDBJ databases">
        <authorList>
            <person name="Sun Q."/>
            <person name="Evtushenko L."/>
        </authorList>
    </citation>
    <scope>NUCLEOTIDE SEQUENCE</scope>
    <source>
        <strain evidence="4">VKM Ac-1069</strain>
    </source>
</reference>
<dbReference type="Pfam" id="PF01546">
    <property type="entry name" value="Peptidase_M20"/>
    <property type="match status" value="1"/>
</dbReference>
<name>A0A9W6L533_9PSEU</name>
<evidence type="ECO:0000256" key="1">
    <source>
        <dbReference type="ARBA" id="ARBA00022723"/>
    </source>
</evidence>
<keyword evidence="1" id="KW-0479">Metal-binding</keyword>
<evidence type="ECO:0000313" key="4">
    <source>
        <dbReference type="EMBL" id="GLL12230.1"/>
    </source>
</evidence>
<keyword evidence="5" id="KW-1185">Reference proteome</keyword>
<dbReference type="SUPFAM" id="SSF53187">
    <property type="entry name" value="Zn-dependent exopeptidases"/>
    <property type="match status" value="1"/>
</dbReference>
<proteinExistence type="predicted"/>
<accession>A0A9W6L533</accession>
<feature type="domain" description="Peptidase M20 dimerisation" evidence="3">
    <location>
        <begin position="182"/>
        <end position="294"/>
    </location>
</feature>
<dbReference type="InterPro" id="IPR002933">
    <property type="entry name" value="Peptidase_M20"/>
</dbReference>
<dbReference type="Gene3D" id="3.30.70.360">
    <property type="match status" value="1"/>
</dbReference>
<keyword evidence="2" id="KW-0378">Hydrolase</keyword>
<gene>
    <name evidence="4" type="ORF">GCM10017577_33710</name>
</gene>
<evidence type="ECO:0000313" key="5">
    <source>
        <dbReference type="Proteomes" id="UP001143463"/>
    </source>
</evidence>
<protein>
    <submittedName>
        <fullName evidence="4">Acetylornithine deacetylase</fullName>
    </submittedName>
</protein>
<dbReference type="Pfam" id="PF07687">
    <property type="entry name" value="M20_dimer"/>
    <property type="match status" value="1"/>
</dbReference>
<dbReference type="GO" id="GO:0046872">
    <property type="term" value="F:metal ion binding"/>
    <property type="evidence" value="ECO:0007669"/>
    <property type="project" value="UniProtKB-KW"/>
</dbReference>
<reference evidence="4" key="1">
    <citation type="journal article" date="2014" name="Int. J. Syst. Evol. Microbiol.">
        <title>Complete genome sequence of Corynebacterium casei LMG S-19264T (=DSM 44701T), isolated from a smear-ripened cheese.</title>
        <authorList>
            <consortium name="US DOE Joint Genome Institute (JGI-PGF)"/>
            <person name="Walter F."/>
            <person name="Albersmeier A."/>
            <person name="Kalinowski J."/>
            <person name="Ruckert C."/>
        </authorList>
    </citation>
    <scope>NUCLEOTIDE SEQUENCE</scope>
    <source>
        <strain evidence="4">VKM Ac-1069</strain>
    </source>
</reference>